<evidence type="ECO:0000313" key="3">
    <source>
        <dbReference type="Proteomes" id="UP000602198"/>
    </source>
</evidence>
<name>A0ABS1M5F8_9NOCA</name>
<evidence type="ECO:0008006" key="4">
    <source>
        <dbReference type="Google" id="ProtNLM"/>
    </source>
</evidence>
<keyword evidence="1" id="KW-0812">Transmembrane</keyword>
<dbReference type="EMBL" id="JAERRJ010000006">
    <property type="protein sequence ID" value="MBL1075882.1"/>
    <property type="molecule type" value="Genomic_DNA"/>
</dbReference>
<reference evidence="2 3" key="1">
    <citation type="submission" date="2021-01" db="EMBL/GenBank/DDBJ databases">
        <title>WGS of actinomycetes isolated from Thailand.</title>
        <authorList>
            <person name="Thawai C."/>
        </authorList>
    </citation>
    <scope>NUCLEOTIDE SEQUENCE [LARGE SCALE GENOMIC DNA]</scope>
    <source>
        <strain evidence="2 3">LPG 2</strain>
    </source>
</reference>
<gene>
    <name evidence="2" type="ORF">JK358_15910</name>
</gene>
<feature type="transmembrane region" description="Helical" evidence="1">
    <location>
        <begin position="121"/>
        <end position="142"/>
    </location>
</feature>
<protein>
    <recommendedName>
        <fullName evidence="4">YcxB-like protein domain-containing protein</fullName>
    </recommendedName>
</protein>
<feature type="transmembrane region" description="Helical" evidence="1">
    <location>
        <begin position="298"/>
        <end position="319"/>
    </location>
</feature>
<organism evidence="2 3">
    <name type="scientific">Nocardia acididurans</name>
    <dbReference type="NCBI Taxonomy" id="2802282"/>
    <lineage>
        <taxon>Bacteria</taxon>
        <taxon>Bacillati</taxon>
        <taxon>Actinomycetota</taxon>
        <taxon>Actinomycetes</taxon>
        <taxon>Mycobacteriales</taxon>
        <taxon>Nocardiaceae</taxon>
        <taxon>Nocardia</taxon>
    </lineage>
</organism>
<accession>A0ABS1M5F8</accession>
<feature type="transmembrane region" description="Helical" evidence="1">
    <location>
        <begin position="275"/>
        <end position="292"/>
    </location>
</feature>
<keyword evidence="1" id="KW-0472">Membrane</keyword>
<sequence>MTRTIGSFCRLLTAGAVTSSGPVCSPPAITSGLWRTPRGMRTGVRPMTDIAGDAAQFSSLPPLPVLRTPTATFVAREETADQLLAAVGRGIRRHRNVHVLIWAIFGVALALWTLSDGVRGAIGVLLVFGTVAGTGRLISLRLRGSRRTGMRWAAEPGMTMELLVGSDAIVVRTVNGIRRISYDSMSALTVRPEAVVLCVNRIEFLAFPRELFTDELIDYIRTRMDSPEVATASDRFPLLPLFPELKNSTASWVAEFDTAARLAREWVRRWTGRRMTRLVCAVLVVLVVARMMSTGEVVAGAVAATLVLLVCWGVWRLFVRAFVSALTRWFHTFAAPGMPMSIRVGSDAVDIRVVNSLGRLRFDRITAITTTPDTVMLRLGGYDFLIFPRPLFPDEVIDHMRAGMAGRE</sequence>
<feature type="transmembrane region" description="Helical" evidence="1">
    <location>
        <begin position="97"/>
        <end position="115"/>
    </location>
</feature>
<evidence type="ECO:0000256" key="1">
    <source>
        <dbReference type="SAM" id="Phobius"/>
    </source>
</evidence>
<proteinExistence type="predicted"/>
<comment type="caution">
    <text evidence="2">The sequence shown here is derived from an EMBL/GenBank/DDBJ whole genome shotgun (WGS) entry which is preliminary data.</text>
</comment>
<dbReference type="Proteomes" id="UP000602198">
    <property type="component" value="Unassembled WGS sequence"/>
</dbReference>
<dbReference type="RefSeq" id="WP_201948470.1">
    <property type="nucleotide sequence ID" value="NZ_JAERRJ010000006.1"/>
</dbReference>
<evidence type="ECO:0000313" key="2">
    <source>
        <dbReference type="EMBL" id="MBL1075882.1"/>
    </source>
</evidence>
<keyword evidence="3" id="KW-1185">Reference proteome</keyword>
<keyword evidence="1" id="KW-1133">Transmembrane helix</keyword>